<reference evidence="1" key="1">
    <citation type="submission" date="2020-06" db="EMBL/GenBank/DDBJ databases">
        <authorList>
            <person name="Li T."/>
            <person name="Hu X."/>
            <person name="Zhang T."/>
            <person name="Song X."/>
            <person name="Zhang H."/>
            <person name="Dai N."/>
            <person name="Sheng W."/>
            <person name="Hou X."/>
            <person name="Wei L."/>
        </authorList>
    </citation>
    <scope>NUCLEOTIDE SEQUENCE</scope>
    <source>
        <strain evidence="1">G02</strain>
        <tissue evidence="1">Leaf</tissue>
    </source>
</reference>
<dbReference type="EMBL" id="JACGWJ010000025">
    <property type="protein sequence ID" value="KAL0315561.1"/>
    <property type="molecule type" value="Genomic_DNA"/>
</dbReference>
<gene>
    <name evidence="1" type="ORF">Sradi_5434300</name>
</gene>
<dbReference type="AlphaFoldDB" id="A0AAW2LBK9"/>
<proteinExistence type="predicted"/>
<evidence type="ECO:0000313" key="1">
    <source>
        <dbReference type="EMBL" id="KAL0315561.1"/>
    </source>
</evidence>
<sequence length="74" mass="8791">MLEEGHFMFNQMEGKLRMQPTLQRLLIFSEVVRMKLMRLVRGGPPMEQQQEINLEDYAGMEFVFSSFENLDFNS</sequence>
<comment type="caution">
    <text evidence="1">The sequence shown here is derived from an EMBL/GenBank/DDBJ whole genome shotgun (WGS) entry which is preliminary data.</text>
</comment>
<organism evidence="1">
    <name type="scientific">Sesamum radiatum</name>
    <name type="common">Black benniseed</name>
    <dbReference type="NCBI Taxonomy" id="300843"/>
    <lineage>
        <taxon>Eukaryota</taxon>
        <taxon>Viridiplantae</taxon>
        <taxon>Streptophyta</taxon>
        <taxon>Embryophyta</taxon>
        <taxon>Tracheophyta</taxon>
        <taxon>Spermatophyta</taxon>
        <taxon>Magnoliopsida</taxon>
        <taxon>eudicotyledons</taxon>
        <taxon>Gunneridae</taxon>
        <taxon>Pentapetalae</taxon>
        <taxon>asterids</taxon>
        <taxon>lamiids</taxon>
        <taxon>Lamiales</taxon>
        <taxon>Pedaliaceae</taxon>
        <taxon>Sesamum</taxon>
    </lineage>
</organism>
<name>A0AAW2LBK9_SESRA</name>
<reference evidence="1" key="2">
    <citation type="journal article" date="2024" name="Plant">
        <title>Genomic evolution and insights into agronomic trait innovations of Sesamum species.</title>
        <authorList>
            <person name="Miao H."/>
            <person name="Wang L."/>
            <person name="Qu L."/>
            <person name="Liu H."/>
            <person name="Sun Y."/>
            <person name="Le M."/>
            <person name="Wang Q."/>
            <person name="Wei S."/>
            <person name="Zheng Y."/>
            <person name="Lin W."/>
            <person name="Duan Y."/>
            <person name="Cao H."/>
            <person name="Xiong S."/>
            <person name="Wang X."/>
            <person name="Wei L."/>
            <person name="Li C."/>
            <person name="Ma Q."/>
            <person name="Ju M."/>
            <person name="Zhao R."/>
            <person name="Li G."/>
            <person name="Mu C."/>
            <person name="Tian Q."/>
            <person name="Mei H."/>
            <person name="Zhang T."/>
            <person name="Gao T."/>
            <person name="Zhang H."/>
        </authorList>
    </citation>
    <scope>NUCLEOTIDE SEQUENCE</scope>
    <source>
        <strain evidence="1">G02</strain>
    </source>
</reference>
<accession>A0AAW2LBK9</accession>
<protein>
    <submittedName>
        <fullName evidence="1">Uncharacterized protein</fullName>
    </submittedName>
</protein>